<dbReference type="EMBL" id="BARS01042689">
    <property type="protein sequence ID" value="GAG31496.1"/>
    <property type="molecule type" value="Genomic_DNA"/>
</dbReference>
<dbReference type="GO" id="GO:0016861">
    <property type="term" value="F:intramolecular oxidoreductase activity, interconverting aldoses and ketoses"/>
    <property type="evidence" value="ECO:0007669"/>
    <property type="project" value="InterPro"/>
</dbReference>
<dbReference type="SUPFAM" id="SSF53743">
    <property type="entry name" value="FucI/AraA N-terminal and middle domains"/>
    <property type="match status" value="1"/>
</dbReference>
<dbReference type="PANTHER" id="PTHR36120">
    <property type="entry name" value="FUCOSE ISOMERASE"/>
    <property type="match status" value="1"/>
</dbReference>
<dbReference type="PANTHER" id="PTHR36120:SF1">
    <property type="entry name" value="L-FUCOSE ISOMERASE C-TERMINAL DOMAIN-CONTAINING PROTEIN"/>
    <property type="match status" value="1"/>
</dbReference>
<protein>
    <recommendedName>
        <fullName evidence="4">Fucose isomerase</fullName>
    </recommendedName>
</protein>
<evidence type="ECO:0000313" key="3">
    <source>
        <dbReference type="EMBL" id="GAG31496.1"/>
    </source>
</evidence>
<evidence type="ECO:0000256" key="1">
    <source>
        <dbReference type="ARBA" id="ARBA00023235"/>
    </source>
</evidence>
<feature type="non-terminal residue" evidence="3">
    <location>
        <position position="247"/>
    </location>
</feature>
<dbReference type="AlphaFoldDB" id="X0Y3S6"/>
<evidence type="ECO:0000256" key="2">
    <source>
        <dbReference type="ARBA" id="ARBA00023277"/>
    </source>
</evidence>
<accession>X0Y3S6</accession>
<dbReference type="GO" id="GO:0005996">
    <property type="term" value="P:monosaccharide metabolic process"/>
    <property type="evidence" value="ECO:0007669"/>
    <property type="project" value="InterPro"/>
</dbReference>
<dbReference type="InterPro" id="IPR009015">
    <property type="entry name" value="Fucose_isomerase_N/cen_sf"/>
</dbReference>
<keyword evidence="1" id="KW-0413">Isomerase</keyword>
<proteinExistence type="predicted"/>
<organism evidence="3">
    <name type="scientific">marine sediment metagenome</name>
    <dbReference type="NCBI Taxonomy" id="412755"/>
    <lineage>
        <taxon>unclassified sequences</taxon>
        <taxon>metagenomes</taxon>
        <taxon>ecological metagenomes</taxon>
    </lineage>
</organism>
<name>X0Y3S6_9ZZZZ</name>
<keyword evidence="2" id="KW-0119">Carbohydrate metabolism</keyword>
<gene>
    <name evidence="3" type="ORF">S01H1_64737</name>
</gene>
<sequence>MSKPTTLAVIVGNRGFFPDHLCDEGRKEVLAVLAEEGINTVALTPEDTPFGSVETREHAHKWADLAKAHADCIDGVLVTLPNFGDERGIADALRLASLDVPVLIQAYADDPSKMSLAERRDSFCGKMSACNNLTQYGIDYTLTTLHTCAPTSPEFRGDLQDFAATCRVVRGLNGARIGAIGARPAAFNTVRFSEKLLEASGISVDVIDLSEIFGQMDQLDDSAAEVQERLAKVRDYICVEGVPEEKL</sequence>
<dbReference type="GO" id="GO:0005737">
    <property type="term" value="C:cytoplasm"/>
    <property type="evidence" value="ECO:0007669"/>
    <property type="project" value="InterPro"/>
</dbReference>
<reference evidence="3" key="1">
    <citation type="journal article" date="2014" name="Front. Microbiol.">
        <title>High frequency of phylogenetically diverse reductive dehalogenase-homologous genes in deep subseafloor sedimentary metagenomes.</title>
        <authorList>
            <person name="Kawai M."/>
            <person name="Futagami T."/>
            <person name="Toyoda A."/>
            <person name="Takaki Y."/>
            <person name="Nishi S."/>
            <person name="Hori S."/>
            <person name="Arai W."/>
            <person name="Tsubouchi T."/>
            <person name="Morono Y."/>
            <person name="Uchiyama I."/>
            <person name="Ito T."/>
            <person name="Fujiyama A."/>
            <person name="Inagaki F."/>
            <person name="Takami H."/>
        </authorList>
    </citation>
    <scope>NUCLEOTIDE SEQUENCE</scope>
    <source>
        <strain evidence="3">Expedition CK06-06</strain>
    </source>
</reference>
<comment type="caution">
    <text evidence="3">The sequence shown here is derived from an EMBL/GenBank/DDBJ whole genome shotgun (WGS) entry which is preliminary data.</text>
</comment>
<evidence type="ECO:0008006" key="4">
    <source>
        <dbReference type="Google" id="ProtNLM"/>
    </source>
</evidence>